<evidence type="ECO:0000313" key="7">
    <source>
        <dbReference type="EMBL" id="KRM53899.1"/>
    </source>
</evidence>
<sequence length="287" mass="31326">MIIINSSVLIAEDFSAVGRLSATAAIAVFSAFGMQTATLPTEILSTQTEGFGKPETLNTDDWLQRATDHWNSLNDLKFNSGIVGYIGNSSTANFLHDYFSYLDLPELLIDPVLGDQGKMYDGFDDQYLATMQRLLKIATIITPNATELSLLSGEKLAADASNEEIGQAIAKWRHMNHSHAQVIVTGVLRDGGIGCVYMNEGHLKWAGSPYISGHFYGTGDLFSSLLIGYLNFDLDFDTAVQKAVIGVYDAVSLTTRAPESQRKFGLNLTRSLYNVAMFTLGQTGEEV</sequence>
<proteinExistence type="predicted"/>
<keyword evidence="3" id="KW-0547">Nucleotide-binding</keyword>
<dbReference type="EMBL" id="AYYV01000007">
    <property type="protein sequence ID" value="KRM53899.1"/>
    <property type="molecule type" value="Genomic_DNA"/>
</dbReference>
<dbReference type="GO" id="GO:0009443">
    <property type="term" value="P:pyridoxal 5'-phosphate salvage"/>
    <property type="evidence" value="ECO:0007669"/>
    <property type="project" value="InterPro"/>
</dbReference>
<name>A0A8E1RL49_LENKE</name>
<dbReference type="GO" id="GO:0005829">
    <property type="term" value="C:cytosol"/>
    <property type="evidence" value="ECO:0007669"/>
    <property type="project" value="TreeGrafter"/>
</dbReference>
<evidence type="ECO:0000256" key="5">
    <source>
        <dbReference type="ARBA" id="ARBA00022840"/>
    </source>
</evidence>
<evidence type="ECO:0000256" key="1">
    <source>
        <dbReference type="ARBA" id="ARBA00012104"/>
    </source>
</evidence>
<dbReference type="InterPro" id="IPR004625">
    <property type="entry name" value="PyrdxlKinase"/>
</dbReference>
<dbReference type="EC" id="2.7.1.35" evidence="1"/>
<comment type="caution">
    <text evidence="7">The sequence shown here is derived from an EMBL/GenBank/DDBJ whole genome shotgun (WGS) entry which is preliminary data.</text>
</comment>
<evidence type="ECO:0000256" key="4">
    <source>
        <dbReference type="ARBA" id="ARBA00022777"/>
    </source>
</evidence>
<dbReference type="PANTHER" id="PTHR10534:SF2">
    <property type="entry name" value="PYRIDOXAL KINASE"/>
    <property type="match status" value="1"/>
</dbReference>
<evidence type="ECO:0000313" key="8">
    <source>
        <dbReference type="Proteomes" id="UP000051164"/>
    </source>
</evidence>
<dbReference type="InterPro" id="IPR013749">
    <property type="entry name" value="PM/HMP-P_kinase-1"/>
</dbReference>
<dbReference type="SUPFAM" id="SSF53613">
    <property type="entry name" value="Ribokinase-like"/>
    <property type="match status" value="1"/>
</dbReference>
<dbReference type="Proteomes" id="UP000051164">
    <property type="component" value="Unassembled WGS sequence"/>
</dbReference>
<dbReference type="Gene3D" id="3.40.1190.20">
    <property type="match status" value="1"/>
</dbReference>
<accession>A0A8E1RL49</accession>
<dbReference type="GO" id="GO:0005524">
    <property type="term" value="F:ATP binding"/>
    <property type="evidence" value="ECO:0007669"/>
    <property type="project" value="UniProtKB-KW"/>
</dbReference>
<organism evidence="7 8">
    <name type="scientific">Lentilactobacillus kefiri DSM 20587 = JCM 5818</name>
    <dbReference type="NCBI Taxonomy" id="1423764"/>
    <lineage>
        <taxon>Bacteria</taxon>
        <taxon>Bacillati</taxon>
        <taxon>Bacillota</taxon>
        <taxon>Bacilli</taxon>
        <taxon>Lactobacillales</taxon>
        <taxon>Lactobacillaceae</taxon>
        <taxon>Lentilactobacillus</taxon>
    </lineage>
</organism>
<dbReference type="InterPro" id="IPR029056">
    <property type="entry name" value="Ribokinase-like"/>
</dbReference>
<dbReference type="GO" id="GO:0008478">
    <property type="term" value="F:pyridoxal kinase activity"/>
    <property type="evidence" value="ECO:0007669"/>
    <property type="project" value="UniProtKB-EC"/>
</dbReference>
<keyword evidence="2" id="KW-0808">Transferase</keyword>
<dbReference type="RefSeq" id="WP_054769050.1">
    <property type="nucleotide sequence ID" value="NZ_AYYV01000007.1"/>
</dbReference>
<feature type="domain" description="Pyridoxamine kinase/Phosphomethylpyrimidine kinase" evidence="6">
    <location>
        <begin position="24"/>
        <end position="253"/>
    </location>
</feature>
<dbReference type="Pfam" id="PF08543">
    <property type="entry name" value="Phos_pyr_kin"/>
    <property type="match status" value="1"/>
</dbReference>
<protein>
    <recommendedName>
        <fullName evidence="1">pyridoxal kinase</fullName>
        <ecNumber evidence="1">2.7.1.35</ecNumber>
    </recommendedName>
</protein>
<dbReference type="GeneID" id="71566713"/>
<keyword evidence="5" id="KW-0067">ATP-binding</keyword>
<dbReference type="PANTHER" id="PTHR10534">
    <property type="entry name" value="PYRIDOXAL KINASE"/>
    <property type="match status" value="1"/>
</dbReference>
<dbReference type="AlphaFoldDB" id="A0A8E1RL49"/>
<evidence type="ECO:0000259" key="6">
    <source>
        <dbReference type="Pfam" id="PF08543"/>
    </source>
</evidence>
<gene>
    <name evidence="7" type="ORF">FC95_GL000091</name>
</gene>
<reference evidence="7 8" key="1">
    <citation type="journal article" date="2015" name="Genome Announc.">
        <title>Expanding the biotechnology potential of lactobacilli through comparative genomics of 213 strains and associated genera.</title>
        <authorList>
            <person name="Sun Z."/>
            <person name="Harris H.M."/>
            <person name="McCann A."/>
            <person name="Guo C."/>
            <person name="Argimon S."/>
            <person name="Zhang W."/>
            <person name="Yang X."/>
            <person name="Jeffery I.B."/>
            <person name="Cooney J.C."/>
            <person name="Kagawa T.F."/>
            <person name="Liu W."/>
            <person name="Song Y."/>
            <person name="Salvetti E."/>
            <person name="Wrobel A."/>
            <person name="Rasinkangas P."/>
            <person name="Parkhill J."/>
            <person name="Rea M.C."/>
            <person name="O'Sullivan O."/>
            <person name="Ritari J."/>
            <person name="Douillard F.P."/>
            <person name="Paul Ross R."/>
            <person name="Yang R."/>
            <person name="Briner A.E."/>
            <person name="Felis G.E."/>
            <person name="de Vos W.M."/>
            <person name="Barrangou R."/>
            <person name="Klaenhammer T.R."/>
            <person name="Caufield P.W."/>
            <person name="Cui Y."/>
            <person name="Zhang H."/>
            <person name="O'Toole P.W."/>
        </authorList>
    </citation>
    <scope>NUCLEOTIDE SEQUENCE [LARGE SCALE GENOMIC DNA]</scope>
    <source>
        <strain evidence="7 8">DSM 20587</strain>
    </source>
</reference>
<keyword evidence="4 7" id="KW-0418">Kinase</keyword>
<evidence type="ECO:0000256" key="2">
    <source>
        <dbReference type="ARBA" id="ARBA00022679"/>
    </source>
</evidence>
<evidence type="ECO:0000256" key="3">
    <source>
        <dbReference type="ARBA" id="ARBA00022741"/>
    </source>
</evidence>